<sequence length="603" mass="69884">MVRRRAPKKLDPNNRPNYRIKQSQITKERIQRELEGKPAWKISPISAGYDRLWPLRDRAIPIGIPEDPAFTIPAGSDKRTGNQIAHSIHQQISDVTIDMMSPQRIQLVTRYYKKIFFTDVNHIYKFTPSQLLQMLFLFLKNFSDSNCKKKSIYLFCSCKLDTQKRCPVVFAIHYDVDNNVYYVRPTKDVEHSHDFEVAMDRIKSLGFGTLKVTGKILTTGGIMRRINMLSRKARFGIHVDIPEDSRFSMEFTPELESKDIVSKLRQLVASMPISNTVHPSVHETYQNLFNVSDEVYILTCSQLCQVLQVYRMCLRLEIIDYSYSSNLTCTPSMPGSLFNIGTCNFRWTLTLDYVRSQFYITYLAGEHTHGIEHGALKCGVDPSVFGVTKIRPRTVLPVKRRVRPEKRKHLRGKHNIPTFKLTLSLLEMANCAEAVDIPDDPSFNFRIGPNMTDKGFLASLKDKYFMRVKPNVVHPSIHKIFAQTYYIKHQIYCFTVSQLCQLFLAYRDCFWLRTVGLPRKDDVLQIIVRCSIKRDALGCEAPNTLRVDREKQVIYWRKVGDPLVIQKHAHSYEETIRKAGYKLQDLTLDLEGLLENTVEKRTH</sequence>
<keyword evidence="2" id="KW-1185">Reference proteome</keyword>
<accession>A0A9W6Z3T1</accession>
<protein>
    <submittedName>
        <fullName evidence="1">Unnamed protein product</fullName>
    </submittedName>
</protein>
<dbReference type="Proteomes" id="UP001165063">
    <property type="component" value="Unassembled WGS sequence"/>
</dbReference>
<dbReference type="EMBL" id="BSXU01003834">
    <property type="protein sequence ID" value="GMG40462.1"/>
    <property type="molecule type" value="Genomic_DNA"/>
</dbReference>
<gene>
    <name evidence="1" type="ORF">Amon01_000621000</name>
</gene>
<evidence type="ECO:0000313" key="1">
    <source>
        <dbReference type="EMBL" id="GMG40462.1"/>
    </source>
</evidence>
<name>A0A9W6Z3T1_AMBMO</name>
<organism evidence="1 2">
    <name type="scientific">Ambrosiozyma monospora</name>
    <name type="common">Yeast</name>
    <name type="synonym">Endomycopsis monosporus</name>
    <dbReference type="NCBI Taxonomy" id="43982"/>
    <lineage>
        <taxon>Eukaryota</taxon>
        <taxon>Fungi</taxon>
        <taxon>Dikarya</taxon>
        <taxon>Ascomycota</taxon>
        <taxon>Saccharomycotina</taxon>
        <taxon>Pichiomycetes</taxon>
        <taxon>Pichiales</taxon>
        <taxon>Pichiaceae</taxon>
        <taxon>Ambrosiozyma</taxon>
    </lineage>
</organism>
<reference evidence="1" key="1">
    <citation type="submission" date="2023-04" db="EMBL/GenBank/DDBJ databases">
        <title>Ambrosiozyma monospora NBRC 1965.</title>
        <authorList>
            <person name="Ichikawa N."/>
            <person name="Sato H."/>
            <person name="Tonouchi N."/>
        </authorList>
    </citation>
    <scope>NUCLEOTIDE SEQUENCE</scope>
    <source>
        <strain evidence="1">NBRC 1965</strain>
    </source>
</reference>
<dbReference type="AlphaFoldDB" id="A0A9W6Z3T1"/>
<comment type="caution">
    <text evidence="1">The sequence shown here is derived from an EMBL/GenBank/DDBJ whole genome shotgun (WGS) entry which is preliminary data.</text>
</comment>
<evidence type="ECO:0000313" key="2">
    <source>
        <dbReference type="Proteomes" id="UP001165063"/>
    </source>
</evidence>
<proteinExistence type="predicted"/>